<proteinExistence type="inferred from homology"/>
<dbReference type="Proteomes" id="UP000461670">
    <property type="component" value="Unassembled WGS sequence"/>
</dbReference>
<keyword evidence="2 3" id="KW-0732">Signal</keyword>
<dbReference type="InterPro" id="IPR030678">
    <property type="entry name" value="Peptide/Ni-bd"/>
</dbReference>
<reference evidence="6" key="1">
    <citation type="journal article" date="2020" name="MBio">
        <title>Horizontal gene transfer to a defensive symbiont with a reduced genome amongst a multipartite beetle microbiome.</title>
        <authorList>
            <person name="Waterworth S.C."/>
            <person name="Florez L.V."/>
            <person name="Rees E.R."/>
            <person name="Hertweck C."/>
            <person name="Kaltenpoth M."/>
            <person name="Kwan J.C."/>
        </authorList>
    </citation>
    <scope>NUCLEOTIDE SEQUENCE [LARGE SCALE GENOMIC DNA]</scope>
</reference>
<organism evidence="5 6">
    <name type="scientific">Paracidovorax wautersii</name>
    <dbReference type="NCBI Taxonomy" id="1177982"/>
    <lineage>
        <taxon>Bacteria</taxon>
        <taxon>Pseudomonadati</taxon>
        <taxon>Pseudomonadota</taxon>
        <taxon>Betaproteobacteria</taxon>
        <taxon>Burkholderiales</taxon>
        <taxon>Comamonadaceae</taxon>
        <taxon>Paracidovorax</taxon>
    </lineage>
</organism>
<dbReference type="GO" id="GO:0030288">
    <property type="term" value="C:outer membrane-bounded periplasmic space"/>
    <property type="evidence" value="ECO:0007669"/>
    <property type="project" value="UniProtKB-ARBA"/>
</dbReference>
<evidence type="ECO:0000256" key="1">
    <source>
        <dbReference type="ARBA" id="ARBA00005695"/>
    </source>
</evidence>
<dbReference type="CDD" id="cd08517">
    <property type="entry name" value="PBP2_NikA_DppA_OppA_like_13"/>
    <property type="match status" value="1"/>
</dbReference>
<dbReference type="GO" id="GO:0015833">
    <property type="term" value="P:peptide transport"/>
    <property type="evidence" value="ECO:0007669"/>
    <property type="project" value="TreeGrafter"/>
</dbReference>
<sequence length="537" mass="58833">MTASNTALPSFTRRRLNAGLAALAGLSALPAYAQSAAPVAPATPRVGGTLRWALLVEPPTLVPINTTAGGPIDIGPKVVEGLLRYDAQPLLATAWEISPDGLRYTFRLRQGVKWHDDHPFTSADVAYAIGLLKQFHPRGRATFAQVREVRTPDAHTAVLLLDKPAPYLLTALASAESPIVPRHLYEGRDLASNPYNRAPVGTGPFRFKEWVKGSHITLVRNPDYWDAPRPYLDQIVGRFITDAPARAAALEAGDIDIAGNAVPVGELDRFAQLPALRIDNSAWPYQGQHNQIVLNHETPALQKREVRLAIAQAISIEGVNKLAWFGKGVPSATAIGVASRFHDASIAFHRFDPAGSERLLDQAGLPRAAGGRRLALRLASNPYTDRRIADIVRQSLQKIGIDAVLREYDFGTYVNKVYTERDFDITVESQSNLFDPTVGVQRLYWSKNFQIGLPFSTAGHYVNAEVDRLLEAAAVEPDEARRRALFAQFQKAVWDDVAAIDIGKPPETVITSRRLGDDQPSAERLYGSFAGLHFTTL</sequence>
<dbReference type="InterPro" id="IPR006311">
    <property type="entry name" value="TAT_signal"/>
</dbReference>
<evidence type="ECO:0000313" key="5">
    <source>
        <dbReference type="EMBL" id="KAF1022636.1"/>
    </source>
</evidence>
<dbReference type="GO" id="GO:0043190">
    <property type="term" value="C:ATP-binding cassette (ABC) transporter complex"/>
    <property type="evidence" value="ECO:0007669"/>
    <property type="project" value="InterPro"/>
</dbReference>
<dbReference type="Pfam" id="PF00496">
    <property type="entry name" value="SBP_bac_5"/>
    <property type="match status" value="1"/>
</dbReference>
<protein>
    <submittedName>
        <fullName evidence="5">Oligopeptide-binding protein AppA</fullName>
    </submittedName>
</protein>
<dbReference type="InterPro" id="IPR000914">
    <property type="entry name" value="SBP_5_dom"/>
</dbReference>
<comment type="caution">
    <text evidence="5">The sequence shown here is derived from an EMBL/GenBank/DDBJ whole genome shotgun (WGS) entry which is preliminary data.</text>
</comment>
<comment type="similarity">
    <text evidence="1">Belongs to the bacterial solute-binding protein 5 family.</text>
</comment>
<feature type="signal peptide" evidence="3">
    <location>
        <begin position="1"/>
        <end position="33"/>
    </location>
</feature>
<name>A0A7V8FQQ2_9BURK</name>
<evidence type="ECO:0000313" key="6">
    <source>
        <dbReference type="Proteomes" id="UP000461670"/>
    </source>
</evidence>
<dbReference type="PIRSF" id="PIRSF002741">
    <property type="entry name" value="MppA"/>
    <property type="match status" value="1"/>
</dbReference>
<dbReference type="GO" id="GO:1904680">
    <property type="term" value="F:peptide transmembrane transporter activity"/>
    <property type="evidence" value="ECO:0007669"/>
    <property type="project" value="TreeGrafter"/>
</dbReference>
<feature type="domain" description="Solute-binding protein family 5" evidence="4">
    <location>
        <begin position="88"/>
        <end position="445"/>
    </location>
</feature>
<evidence type="ECO:0000256" key="3">
    <source>
        <dbReference type="SAM" id="SignalP"/>
    </source>
</evidence>
<dbReference type="Gene3D" id="3.10.105.10">
    <property type="entry name" value="Dipeptide-binding Protein, Domain 3"/>
    <property type="match status" value="1"/>
</dbReference>
<dbReference type="SUPFAM" id="SSF53850">
    <property type="entry name" value="Periplasmic binding protein-like II"/>
    <property type="match status" value="1"/>
</dbReference>
<dbReference type="InterPro" id="IPR039424">
    <property type="entry name" value="SBP_5"/>
</dbReference>
<evidence type="ECO:0000259" key="4">
    <source>
        <dbReference type="Pfam" id="PF00496"/>
    </source>
</evidence>
<dbReference type="AlphaFoldDB" id="A0A7V8FQQ2"/>
<dbReference type="PANTHER" id="PTHR30290:SF38">
    <property type="entry name" value="D,D-DIPEPTIDE-BINDING PERIPLASMIC PROTEIN DDPA-RELATED"/>
    <property type="match status" value="1"/>
</dbReference>
<dbReference type="EMBL" id="WNDQ01000010">
    <property type="protein sequence ID" value="KAF1022636.1"/>
    <property type="molecule type" value="Genomic_DNA"/>
</dbReference>
<dbReference type="PROSITE" id="PS51318">
    <property type="entry name" value="TAT"/>
    <property type="match status" value="1"/>
</dbReference>
<feature type="chain" id="PRO_5030667734" evidence="3">
    <location>
        <begin position="34"/>
        <end position="537"/>
    </location>
</feature>
<accession>A0A7V8FQQ2</accession>
<gene>
    <name evidence="5" type="primary">appA_5</name>
    <name evidence="5" type="ORF">GAK30_01009</name>
</gene>
<evidence type="ECO:0000256" key="2">
    <source>
        <dbReference type="ARBA" id="ARBA00022729"/>
    </source>
</evidence>
<dbReference type="PANTHER" id="PTHR30290">
    <property type="entry name" value="PERIPLASMIC BINDING COMPONENT OF ABC TRANSPORTER"/>
    <property type="match status" value="1"/>
</dbReference>
<dbReference type="Gene3D" id="3.40.190.10">
    <property type="entry name" value="Periplasmic binding protein-like II"/>
    <property type="match status" value="1"/>
</dbReference>